<dbReference type="PANTHER" id="PTHR42949:SF3">
    <property type="entry name" value="ANAEROBIC GLYCEROL-3-PHOSPHATE DEHYDROGENASE SUBUNIT B"/>
    <property type="match status" value="1"/>
</dbReference>
<dbReference type="Gene3D" id="3.50.50.60">
    <property type="entry name" value="FAD/NAD(P)-binding domain"/>
    <property type="match status" value="2"/>
</dbReference>
<evidence type="ECO:0000259" key="2">
    <source>
        <dbReference type="Pfam" id="PF07992"/>
    </source>
</evidence>
<sequence>MSDVVVAGAGRTGMLVSRMLAERGIGVTLVERLPAPGGQEPETDAAELARAASRAGVRMMLGTLAAEFRQDQVHTLGVEGAVTLSADALVVATGSRPQTRAELGIAGERGAGVMPGSATRHLLDSGVLLGRHPLVIGDGHLAEELCSALGSAGAITVTSVRAESDGVDPWPGTNTFTDARVLSVHGFPRVNRAVVSQGDRLTHVHADAVILAASRVAMRNIEGAVFGGPHVVECFSLAEPKTFDNAEAAAMQACEQTMLTLL</sequence>
<keyword evidence="3" id="KW-0503">Monooxygenase</keyword>
<dbReference type="PRINTS" id="PR00368">
    <property type="entry name" value="FADPNR"/>
</dbReference>
<gene>
    <name evidence="3" type="ORF">EUA06_16735</name>
</gene>
<dbReference type="OrthoDB" id="4246007at2"/>
<evidence type="ECO:0000313" key="4">
    <source>
        <dbReference type="Proteomes" id="UP000291838"/>
    </source>
</evidence>
<dbReference type="InterPro" id="IPR051691">
    <property type="entry name" value="Metab_Enz_Cyan_OpOx_G3PDH"/>
</dbReference>
<dbReference type="InterPro" id="IPR036188">
    <property type="entry name" value="FAD/NAD-bd_sf"/>
</dbReference>
<dbReference type="Pfam" id="PF07992">
    <property type="entry name" value="Pyr_redox_2"/>
    <property type="match status" value="1"/>
</dbReference>
<dbReference type="GO" id="GO:0004497">
    <property type="term" value="F:monooxygenase activity"/>
    <property type="evidence" value="ECO:0007669"/>
    <property type="project" value="UniProtKB-KW"/>
</dbReference>
<evidence type="ECO:0000256" key="1">
    <source>
        <dbReference type="ARBA" id="ARBA00023002"/>
    </source>
</evidence>
<keyword evidence="1" id="KW-0560">Oxidoreductase</keyword>
<protein>
    <submittedName>
        <fullName evidence="3">Monooxygenase</fullName>
    </submittedName>
</protein>
<dbReference type="RefSeq" id="WP_129477893.1">
    <property type="nucleotide sequence ID" value="NZ_SDWS01000008.1"/>
</dbReference>
<dbReference type="Proteomes" id="UP000291838">
    <property type="component" value="Unassembled WGS sequence"/>
</dbReference>
<dbReference type="AlphaFoldDB" id="A0A4Q2RPK9"/>
<comment type="caution">
    <text evidence="3">The sequence shown here is derived from an EMBL/GenBank/DDBJ whole genome shotgun (WGS) entry which is preliminary data.</text>
</comment>
<name>A0A4Q2RPK9_9ACTN</name>
<evidence type="ECO:0000313" key="3">
    <source>
        <dbReference type="EMBL" id="RYB89133.1"/>
    </source>
</evidence>
<accession>A0A4Q2RPK9</accession>
<proteinExistence type="predicted"/>
<dbReference type="SUPFAM" id="SSF51905">
    <property type="entry name" value="FAD/NAD(P)-binding domain"/>
    <property type="match status" value="1"/>
</dbReference>
<dbReference type="EMBL" id="SDWS01000008">
    <property type="protein sequence ID" value="RYB89133.1"/>
    <property type="molecule type" value="Genomic_DNA"/>
</dbReference>
<organism evidence="3 4">
    <name type="scientific">Nocardioides glacieisoli</name>
    <dbReference type="NCBI Taxonomy" id="1168730"/>
    <lineage>
        <taxon>Bacteria</taxon>
        <taxon>Bacillati</taxon>
        <taxon>Actinomycetota</taxon>
        <taxon>Actinomycetes</taxon>
        <taxon>Propionibacteriales</taxon>
        <taxon>Nocardioidaceae</taxon>
        <taxon>Nocardioides</taxon>
    </lineage>
</organism>
<dbReference type="InterPro" id="IPR023753">
    <property type="entry name" value="FAD/NAD-binding_dom"/>
</dbReference>
<dbReference type="PANTHER" id="PTHR42949">
    <property type="entry name" value="ANAEROBIC GLYCEROL-3-PHOSPHATE DEHYDROGENASE SUBUNIT B"/>
    <property type="match status" value="1"/>
</dbReference>
<reference evidence="3 4" key="1">
    <citation type="submission" date="2019-01" db="EMBL/GenBank/DDBJ databases">
        <title>Novel species of Nocardioides.</title>
        <authorList>
            <person name="Liu Q."/>
            <person name="Xin Y.-H."/>
        </authorList>
    </citation>
    <scope>NUCLEOTIDE SEQUENCE [LARGE SCALE GENOMIC DNA]</scope>
    <source>
        <strain evidence="3 4">HLT3-15</strain>
    </source>
</reference>
<keyword evidence="4" id="KW-1185">Reference proteome</keyword>
<feature type="domain" description="FAD/NAD(P)-binding" evidence="2">
    <location>
        <begin position="3"/>
        <end position="110"/>
    </location>
</feature>